<dbReference type="HOGENOM" id="CLU_093897_1_0_1"/>
<dbReference type="Proteomes" id="UP000053424">
    <property type="component" value="Unassembled WGS sequence"/>
</dbReference>
<keyword evidence="1" id="KW-0175">Coiled coil</keyword>
<feature type="region of interest" description="Disordered" evidence="2">
    <location>
        <begin position="82"/>
        <end position="103"/>
    </location>
</feature>
<gene>
    <name evidence="3" type="ORF">M413DRAFT_60348</name>
</gene>
<reference evidence="4" key="2">
    <citation type="submission" date="2015-01" db="EMBL/GenBank/DDBJ databases">
        <title>Evolutionary Origins and Diversification of the Mycorrhizal Mutualists.</title>
        <authorList>
            <consortium name="DOE Joint Genome Institute"/>
            <consortium name="Mycorrhizal Genomics Consortium"/>
            <person name="Kohler A."/>
            <person name="Kuo A."/>
            <person name="Nagy L.G."/>
            <person name="Floudas D."/>
            <person name="Copeland A."/>
            <person name="Barry K.W."/>
            <person name="Cichocki N."/>
            <person name="Veneault-Fourrey C."/>
            <person name="LaButti K."/>
            <person name="Lindquist E.A."/>
            <person name="Lipzen A."/>
            <person name="Lundell T."/>
            <person name="Morin E."/>
            <person name="Murat C."/>
            <person name="Riley R."/>
            <person name="Ohm R."/>
            <person name="Sun H."/>
            <person name="Tunlid A."/>
            <person name="Henrissat B."/>
            <person name="Grigoriev I.V."/>
            <person name="Hibbett D.S."/>
            <person name="Martin F."/>
        </authorList>
    </citation>
    <scope>NUCLEOTIDE SEQUENCE [LARGE SCALE GENOMIC DNA]</scope>
    <source>
        <strain evidence="4">h7</strain>
    </source>
</reference>
<dbReference type="InterPro" id="IPR012471">
    <property type="entry name" value="DUF1690"/>
</dbReference>
<protein>
    <submittedName>
        <fullName evidence="3">Uncharacterized protein</fullName>
    </submittedName>
</protein>
<dbReference type="AlphaFoldDB" id="A0A0C3CXU0"/>
<dbReference type="Pfam" id="PF07956">
    <property type="entry name" value="DUF1690"/>
    <property type="match status" value="1"/>
</dbReference>
<evidence type="ECO:0000256" key="1">
    <source>
        <dbReference type="SAM" id="Coils"/>
    </source>
</evidence>
<accession>A0A0C3CXU0</accession>
<proteinExistence type="predicted"/>
<dbReference type="STRING" id="686832.A0A0C3CXU0"/>
<name>A0A0C3CXU0_HEBCY</name>
<reference evidence="3 4" key="1">
    <citation type="submission" date="2014-04" db="EMBL/GenBank/DDBJ databases">
        <authorList>
            <consortium name="DOE Joint Genome Institute"/>
            <person name="Kuo A."/>
            <person name="Gay G."/>
            <person name="Dore J."/>
            <person name="Kohler A."/>
            <person name="Nagy L.G."/>
            <person name="Floudas D."/>
            <person name="Copeland A."/>
            <person name="Barry K.W."/>
            <person name="Cichocki N."/>
            <person name="Veneault-Fourrey C."/>
            <person name="LaButti K."/>
            <person name="Lindquist E.A."/>
            <person name="Lipzen A."/>
            <person name="Lundell T."/>
            <person name="Morin E."/>
            <person name="Murat C."/>
            <person name="Sun H."/>
            <person name="Tunlid A."/>
            <person name="Henrissat B."/>
            <person name="Grigoriev I.V."/>
            <person name="Hibbett D.S."/>
            <person name="Martin F."/>
            <person name="Nordberg H.P."/>
            <person name="Cantor M.N."/>
            <person name="Hua S.X."/>
        </authorList>
    </citation>
    <scope>NUCLEOTIDE SEQUENCE [LARGE SCALE GENOMIC DNA]</scope>
    <source>
        <strain evidence="4">h7</strain>
    </source>
</reference>
<evidence type="ECO:0000313" key="4">
    <source>
        <dbReference type="Proteomes" id="UP000053424"/>
    </source>
</evidence>
<dbReference type="EMBL" id="KN831768">
    <property type="protein sequence ID" value="KIM48979.1"/>
    <property type="molecule type" value="Genomic_DNA"/>
</dbReference>
<evidence type="ECO:0000313" key="3">
    <source>
        <dbReference type="EMBL" id="KIM48979.1"/>
    </source>
</evidence>
<sequence length="197" mass="22573">MGASHSKSDASDEKVFQNETHVSFSPDIVNHLSDRSEVPETTPERQLILDAHIRERIRHELEHLKREDENIRREIEHALERENLDRESSMAGEAPQGDSTVGDVKTSVSLLGDLEEIRTKIEKYQLNRRAPEFPEVEVSALAVAECYKYNKDSPLQCWPEVTQFRASVDRLEQVSLALPSLRSVFLSTLVQQYFQSL</sequence>
<feature type="coiled-coil region" evidence="1">
    <location>
        <begin position="54"/>
        <end position="81"/>
    </location>
</feature>
<organism evidence="3 4">
    <name type="scientific">Hebeloma cylindrosporum</name>
    <dbReference type="NCBI Taxonomy" id="76867"/>
    <lineage>
        <taxon>Eukaryota</taxon>
        <taxon>Fungi</taxon>
        <taxon>Dikarya</taxon>
        <taxon>Basidiomycota</taxon>
        <taxon>Agaricomycotina</taxon>
        <taxon>Agaricomycetes</taxon>
        <taxon>Agaricomycetidae</taxon>
        <taxon>Agaricales</taxon>
        <taxon>Agaricineae</taxon>
        <taxon>Hymenogastraceae</taxon>
        <taxon>Hebeloma</taxon>
    </lineage>
</organism>
<dbReference type="OrthoDB" id="5544375at2759"/>
<evidence type="ECO:0000256" key="2">
    <source>
        <dbReference type="SAM" id="MobiDB-lite"/>
    </source>
</evidence>
<keyword evidence="4" id="KW-1185">Reference proteome</keyword>